<feature type="domain" description="RCK N-terminal" evidence="1">
    <location>
        <begin position="3"/>
        <end position="119"/>
    </location>
</feature>
<dbReference type="STRING" id="1123307.GCA_000380065_01075"/>
<dbReference type="GO" id="GO:0006813">
    <property type="term" value="P:potassium ion transport"/>
    <property type="evidence" value="ECO:0007669"/>
    <property type="project" value="InterPro"/>
</dbReference>
<proteinExistence type="predicted"/>
<dbReference type="Gene3D" id="3.40.50.720">
    <property type="entry name" value="NAD(P)-binding Rossmann-like Domain"/>
    <property type="match status" value="1"/>
</dbReference>
<dbReference type="EMBL" id="UHFR01000005">
    <property type="protein sequence ID" value="SUN76601.1"/>
    <property type="molecule type" value="Genomic_DNA"/>
</dbReference>
<keyword evidence="4" id="KW-1185">Reference proteome</keyword>
<dbReference type="InterPro" id="IPR050721">
    <property type="entry name" value="Trk_Ktr_HKT_K-transport"/>
</dbReference>
<dbReference type="PROSITE" id="PS51201">
    <property type="entry name" value="RCK_N"/>
    <property type="match status" value="1"/>
</dbReference>
<dbReference type="OrthoDB" id="9776294at2"/>
<reference evidence="3" key="1">
    <citation type="submission" date="2018-06" db="EMBL/GenBank/DDBJ databases">
        <authorList>
            <consortium name="Pathogen Informatics"/>
            <person name="Doyle S."/>
        </authorList>
    </citation>
    <scope>NUCLEOTIDE SEQUENCE [LARGE SCALE GENOMIC DNA]</scope>
    <source>
        <strain evidence="3">NCTC13765</strain>
    </source>
</reference>
<dbReference type="Gene3D" id="3.30.70.1450">
    <property type="entry name" value="Regulator of K+ conductance, C-terminal domain"/>
    <property type="match status" value="1"/>
</dbReference>
<organism evidence="3 4">
    <name type="scientific">Streptococcus massiliensis</name>
    <dbReference type="NCBI Taxonomy" id="313439"/>
    <lineage>
        <taxon>Bacteria</taxon>
        <taxon>Bacillati</taxon>
        <taxon>Bacillota</taxon>
        <taxon>Bacilli</taxon>
        <taxon>Lactobacillales</taxon>
        <taxon>Streptococcaceae</taxon>
        <taxon>Streptococcus</taxon>
    </lineage>
</organism>
<evidence type="ECO:0000313" key="3">
    <source>
        <dbReference type="EMBL" id="SUN76601.1"/>
    </source>
</evidence>
<dbReference type="InterPro" id="IPR006037">
    <property type="entry name" value="RCK_C"/>
</dbReference>
<sequence length="223" mass="24966">MANRTIGVLGLGVFGRSIVNTLSKYDCDIIAVDDHEEAINHFEPVLARGVVGDFTDQELLQAAGIDTCDTVVVATGENLESSVLAVMHCKSLGVEKVIAKVKSKTTRQVLTKIGADRVISPERETGISLAKHLLHRDTTDVIQLDKNVSIIEFYPPKRWLGKRLGELDLRQRYKLNIIGYRKREDGSLDVQIDPDFVFKEDELLMAVTDSKIVDHFEDVTRYL</sequence>
<dbReference type="InterPro" id="IPR036291">
    <property type="entry name" value="NAD(P)-bd_dom_sf"/>
</dbReference>
<protein>
    <submittedName>
        <fullName evidence="3">Trk family potassium uptake protein</fullName>
    </submittedName>
</protein>
<evidence type="ECO:0000259" key="2">
    <source>
        <dbReference type="PROSITE" id="PS51202"/>
    </source>
</evidence>
<dbReference type="Pfam" id="PF02254">
    <property type="entry name" value="TrkA_N"/>
    <property type="match status" value="1"/>
</dbReference>
<dbReference type="SUPFAM" id="SSF51735">
    <property type="entry name" value="NAD(P)-binding Rossmann-fold domains"/>
    <property type="match status" value="1"/>
</dbReference>
<dbReference type="RefSeq" id="WP_018371774.1">
    <property type="nucleotide sequence ID" value="NZ_UHFR01000005.1"/>
</dbReference>
<dbReference type="InterPro" id="IPR003148">
    <property type="entry name" value="RCK_N"/>
</dbReference>
<evidence type="ECO:0000313" key="4">
    <source>
        <dbReference type="Proteomes" id="UP000254634"/>
    </source>
</evidence>
<dbReference type="Pfam" id="PF02080">
    <property type="entry name" value="TrkA_C"/>
    <property type="match status" value="1"/>
</dbReference>
<accession>A0A380KYG1</accession>
<feature type="domain" description="RCK C-terminal" evidence="2">
    <location>
        <begin position="136"/>
        <end position="222"/>
    </location>
</feature>
<dbReference type="PROSITE" id="PS51202">
    <property type="entry name" value="RCK_C"/>
    <property type="match status" value="1"/>
</dbReference>
<dbReference type="InterPro" id="IPR036721">
    <property type="entry name" value="RCK_C_sf"/>
</dbReference>
<name>A0A380KYG1_9STRE</name>
<dbReference type="SUPFAM" id="SSF116726">
    <property type="entry name" value="TrkA C-terminal domain-like"/>
    <property type="match status" value="1"/>
</dbReference>
<dbReference type="Proteomes" id="UP000254634">
    <property type="component" value="Unassembled WGS sequence"/>
</dbReference>
<dbReference type="AlphaFoldDB" id="A0A380KYG1"/>
<gene>
    <name evidence="3" type="primary">trkA1</name>
    <name evidence="3" type="ORF">NCTC13765_01097</name>
</gene>
<dbReference type="GO" id="GO:0008324">
    <property type="term" value="F:monoatomic cation transmembrane transporter activity"/>
    <property type="evidence" value="ECO:0007669"/>
    <property type="project" value="InterPro"/>
</dbReference>
<dbReference type="PANTHER" id="PTHR43833:SF7">
    <property type="entry name" value="KTR SYSTEM POTASSIUM UPTAKE PROTEIN C"/>
    <property type="match status" value="1"/>
</dbReference>
<evidence type="ECO:0000259" key="1">
    <source>
        <dbReference type="PROSITE" id="PS51201"/>
    </source>
</evidence>
<dbReference type="PANTHER" id="PTHR43833">
    <property type="entry name" value="POTASSIUM CHANNEL PROTEIN 2-RELATED-RELATED"/>
    <property type="match status" value="1"/>
</dbReference>